<dbReference type="InterPro" id="IPR012338">
    <property type="entry name" value="Beta-lactam/transpept-like"/>
</dbReference>
<sequence>MSEEKKKPKARRSKSRARKILGRIALGFVALLIVLGLTGVGTFFYLYSTTKLPDPNSDFTTNTTFLYYDDGSTQLGSLAVQNRVTLTYAEMPQVVKDAVIAAENSSFFTDPGFSLTGMARGMWSIARGGEVQGGSTITQQYIKILYLNSERSAQRKIRELILAIKMGREVPKEQILEGYLNTIYFGRGAYGIEAAAKSYFLKPAAELSLAEAATLAAILNNPAGFNPSGGDKHRERLLGRYQYVLKQMLAEGYITQAEHDANQAALPEFPEVPKSNRYGGPKGFLITQIESELDALGFSEEQVQGGGLHVTSTINEAMQNSAVETAQKYTEQAAADASTPQDPAQLHIGIASVDTGTGGVLALYGGPDYVENSRNWATTPRPAASTFKTFAAVAGLRNGYSLDSILKGDTFTPRGDPKPVRNEFSHQYGDVTLRRSIAESINTAFVDMTQEIKDGPQEVIKAANDAGAPEGPGWDPNNRIALGAAEVSPLNMANAYATLADGGKYKPTHFVAKVTDRHGNILYEAKQEPAQNIDANVAANVTDALTSVVEEGTGKKASALKRPVAGKTGTNGVGDDITSAWFVGYTRQVSTAVMYVAGDSGNEDLDPYKRPQDKTFFGSSYPLMTWVDHMTTVSEGMEVLDFDAPKKIDGRSASPSPSSTVVQPEQPTETETPTESPTEVPTGGQDPEPVPTTQAPTREPSREPSETPREPRPTKEPTQSEAPRPSRTPTEPAPEPSSTNNEGENE</sequence>
<dbReference type="GO" id="GO:0008658">
    <property type="term" value="F:penicillin binding"/>
    <property type="evidence" value="ECO:0007669"/>
    <property type="project" value="InterPro"/>
</dbReference>
<keyword evidence="11" id="KW-0961">Cell wall biogenesis/degradation</keyword>
<dbReference type="OrthoDB" id="9766909at2"/>
<evidence type="ECO:0000256" key="4">
    <source>
        <dbReference type="ARBA" id="ARBA00022670"/>
    </source>
</evidence>
<dbReference type="InterPro" id="IPR036950">
    <property type="entry name" value="PBP_transglycosylase"/>
</dbReference>
<evidence type="ECO:0000313" key="19">
    <source>
        <dbReference type="Proteomes" id="UP000280819"/>
    </source>
</evidence>
<dbReference type="GO" id="GO:0071555">
    <property type="term" value="P:cell wall organization"/>
    <property type="evidence" value="ECO:0007669"/>
    <property type="project" value="UniProtKB-KW"/>
</dbReference>
<keyword evidence="9" id="KW-0573">Peptidoglycan synthesis</keyword>
<evidence type="ECO:0000256" key="5">
    <source>
        <dbReference type="ARBA" id="ARBA00022676"/>
    </source>
</evidence>
<comment type="similarity">
    <text evidence="2">In the N-terminal section; belongs to the glycosyltransferase 51 family.</text>
</comment>
<evidence type="ECO:0000259" key="16">
    <source>
        <dbReference type="Pfam" id="PF00905"/>
    </source>
</evidence>
<comment type="catalytic activity">
    <reaction evidence="13">
        <text>[GlcNAc-(1-&gt;4)-Mur2Ac(oyl-L-Ala-gamma-D-Glu-L-Lys-D-Ala-D-Ala)](n)-di-trans,octa-cis-undecaprenyl diphosphate + beta-D-GlcNAc-(1-&gt;4)-Mur2Ac(oyl-L-Ala-gamma-D-Glu-L-Lys-D-Ala-D-Ala)-di-trans,octa-cis-undecaprenyl diphosphate = [GlcNAc-(1-&gt;4)-Mur2Ac(oyl-L-Ala-gamma-D-Glu-L-Lys-D-Ala-D-Ala)](n+1)-di-trans,octa-cis-undecaprenyl diphosphate + di-trans,octa-cis-undecaprenyl diphosphate + H(+)</text>
        <dbReference type="Rhea" id="RHEA:23708"/>
        <dbReference type="Rhea" id="RHEA-COMP:9602"/>
        <dbReference type="Rhea" id="RHEA-COMP:9603"/>
        <dbReference type="ChEBI" id="CHEBI:15378"/>
        <dbReference type="ChEBI" id="CHEBI:58405"/>
        <dbReference type="ChEBI" id="CHEBI:60033"/>
        <dbReference type="ChEBI" id="CHEBI:78435"/>
        <dbReference type="EC" id="2.4.99.28"/>
    </reaction>
</comment>
<evidence type="ECO:0000259" key="17">
    <source>
        <dbReference type="Pfam" id="PF00912"/>
    </source>
</evidence>
<evidence type="ECO:0000256" key="15">
    <source>
        <dbReference type="SAM" id="Phobius"/>
    </source>
</evidence>
<evidence type="ECO:0000256" key="2">
    <source>
        <dbReference type="ARBA" id="ARBA00007739"/>
    </source>
</evidence>
<proteinExistence type="inferred from homology"/>
<gene>
    <name evidence="18" type="ORF">EII34_10490</name>
</gene>
<dbReference type="GO" id="GO:0009252">
    <property type="term" value="P:peptidoglycan biosynthetic process"/>
    <property type="evidence" value="ECO:0007669"/>
    <property type="project" value="UniProtKB-KW"/>
</dbReference>
<dbReference type="GO" id="GO:0008955">
    <property type="term" value="F:peptidoglycan glycosyltransferase activity"/>
    <property type="evidence" value="ECO:0007669"/>
    <property type="project" value="UniProtKB-EC"/>
</dbReference>
<keyword evidence="5" id="KW-0328">Glycosyltransferase</keyword>
<feature type="compositionally biased region" description="Basic and acidic residues" evidence="14">
    <location>
        <begin position="699"/>
        <end position="715"/>
    </location>
</feature>
<evidence type="ECO:0000256" key="3">
    <source>
        <dbReference type="ARBA" id="ARBA00022645"/>
    </source>
</evidence>
<name>A0A3P1T510_9ACTN</name>
<dbReference type="InterPro" id="IPR023346">
    <property type="entry name" value="Lysozyme-like_dom_sf"/>
</dbReference>
<keyword evidence="10" id="KW-0511">Multifunctional enzyme</keyword>
<organism evidence="18 19">
    <name type="scientific">Arachnia propionica</name>
    <dbReference type="NCBI Taxonomy" id="1750"/>
    <lineage>
        <taxon>Bacteria</taxon>
        <taxon>Bacillati</taxon>
        <taxon>Actinomycetota</taxon>
        <taxon>Actinomycetes</taxon>
        <taxon>Propionibacteriales</taxon>
        <taxon>Propionibacteriaceae</taxon>
        <taxon>Arachnia</taxon>
    </lineage>
</organism>
<evidence type="ECO:0000313" key="18">
    <source>
        <dbReference type="EMBL" id="RRD04255.1"/>
    </source>
</evidence>
<protein>
    <submittedName>
        <fullName evidence="18">Penicillin-binding protein</fullName>
    </submittedName>
</protein>
<keyword evidence="6" id="KW-0808">Transferase</keyword>
<comment type="catalytic activity">
    <reaction evidence="12">
        <text>Preferential cleavage: (Ac)2-L-Lys-D-Ala-|-D-Ala. Also transpeptidation of peptidyl-alanyl moieties that are N-acyl substituents of D-alanine.</text>
        <dbReference type="EC" id="3.4.16.4"/>
    </reaction>
</comment>
<dbReference type="Pfam" id="PF00912">
    <property type="entry name" value="Transgly"/>
    <property type="match status" value="1"/>
</dbReference>
<dbReference type="SUPFAM" id="SSF56601">
    <property type="entry name" value="beta-lactamase/transpeptidase-like"/>
    <property type="match status" value="1"/>
</dbReference>
<evidence type="ECO:0000256" key="11">
    <source>
        <dbReference type="ARBA" id="ARBA00023316"/>
    </source>
</evidence>
<evidence type="ECO:0000256" key="6">
    <source>
        <dbReference type="ARBA" id="ARBA00022679"/>
    </source>
</evidence>
<dbReference type="GO" id="GO:0030288">
    <property type="term" value="C:outer membrane-bounded periplasmic space"/>
    <property type="evidence" value="ECO:0007669"/>
    <property type="project" value="TreeGrafter"/>
</dbReference>
<dbReference type="RefSeq" id="WP_124845110.1">
    <property type="nucleotide sequence ID" value="NZ_JAUNKP010000019.1"/>
</dbReference>
<dbReference type="Proteomes" id="UP000280819">
    <property type="component" value="Unassembled WGS sequence"/>
</dbReference>
<evidence type="ECO:0000256" key="10">
    <source>
        <dbReference type="ARBA" id="ARBA00023268"/>
    </source>
</evidence>
<feature type="compositionally biased region" description="Low complexity" evidence="14">
    <location>
        <begin position="721"/>
        <end position="730"/>
    </location>
</feature>
<dbReference type="InterPro" id="IPR001264">
    <property type="entry name" value="Glyco_trans_51"/>
</dbReference>
<evidence type="ECO:0000256" key="13">
    <source>
        <dbReference type="ARBA" id="ARBA00049902"/>
    </source>
</evidence>
<feature type="transmembrane region" description="Helical" evidence="15">
    <location>
        <begin position="20"/>
        <end position="47"/>
    </location>
</feature>
<keyword evidence="15" id="KW-1133">Transmembrane helix</keyword>
<dbReference type="InterPro" id="IPR001460">
    <property type="entry name" value="PCN-bd_Tpept"/>
</dbReference>
<evidence type="ECO:0000256" key="8">
    <source>
        <dbReference type="ARBA" id="ARBA00022960"/>
    </source>
</evidence>
<keyword evidence="15" id="KW-0472">Membrane</keyword>
<evidence type="ECO:0000256" key="12">
    <source>
        <dbReference type="ARBA" id="ARBA00034000"/>
    </source>
</evidence>
<comment type="caution">
    <text evidence="18">The sequence shown here is derived from an EMBL/GenBank/DDBJ whole genome shotgun (WGS) entry which is preliminary data.</text>
</comment>
<feature type="compositionally biased region" description="Low complexity" evidence="14">
    <location>
        <begin position="660"/>
        <end position="682"/>
    </location>
</feature>
<feature type="region of interest" description="Disordered" evidence="14">
    <location>
        <begin position="645"/>
        <end position="746"/>
    </location>
</feature>
<keyword evidence="8" id="KW-0133">Cell shape</keyword>
<feature type="domain" description="Glycosyl transferase family 51" evidence="17">
    <location>
        <begin position="76"/>
        <end position="248"/>
    </location>
</feature>
<comment type="similarity">
    <text evidence="1">In the C-terminal section; belongs to the transpeptidase family.</text>
</comment>
<dbReference type="FunFam" id="1.10.3810.10:FF:000001">
    <property type="entry name" value="Penicillin-binding protein 1A"/>
    <property type="match status" value="1"/>
</dbReference>
<evidence type="ECO:0000256" key="1">
    <source>
        <dbReference type="ARBA" id="ARBA00007090"/>
    </source>
</evidence>
<feature type="domain" description="Penicillin-binding protein transpeptidase" evidence="16">
    <location>
        <begin position="353"/>
        <end position="597"/>
    </location>
</feature>
<dbReference type="Pfam" id="PF00905">
    <property type="entry name" value="Transpeptidase"/>
    <property type="match status" value="1"/>
</dbReference>
<keyword evidence="15" id="KW-0812">Transmembrane</keyword>
<dbReference type="GO" id="GO:0009002">
    <property type="term" value="F:serine-type D-Ala-D-Ala carboxypeptidase activity"/>
    <property type="evidence" value="ECO:0007669"/>
    <property type="project" value="UniProtKB-EC"/>
</dbReference>
<keyword evidence="7" id="KW-0378">Hydrolase</keyword>
<dbReference type="SUPFAM" id="SSF53955">
    <property type="entry name" value="Lysozyme-like"/>
    <property type="match status" value="1"/>
</dbReference>
<reference evidence="18 19" key="1">
    <citation type="submission" date="2018-11" db="EMBL/GenBank/DDBJ databases">
        <title>Genomes From Bacteria Associated with the Canine Oral Cavity: a Test Case for Automated Genome-Based Taxonomic Assignment.</title>
        <authorList>
            <person name="Coil D.A."/>
            <person name="Jospin G."/>
            <person name="Darling A.E."/>
            <person name="Wallis C."/>
            <person name="Davis I.J."/>
            <person name="Harris S."/>
            <person name="Eisen J.A."/>
            <person name="Holcombe L.J."/>
            <person name="O'Flynn C."/>
        </authorList>
    </citation>
    <scope>NUCLEOTIDE SEQUENCE [LARGE SCALE GENOMIC DNA]</scope>
    <source>
        <strain evidence="18 19">OH887_COT-365</strain>
    </source>
</reference>
<evidence type="ECO:0000256" key="9">
    <source>
        <dbReference type="ARBA" id="ARBA00022984"/>
    </source>
</evidence>
<dbReference type="EMBL" id="RQZG01000012">
    <property type="protein sequence ID" value="RRD04255.1"/>
    <property type="molecule type" value="Genomic_DNA"/>
</dbReference>
<dbReference type="AlphaFoldDB" id="A0A3P1T510"/>
<dbReference type="GO" id="GO:0008360">
    <property type="term" value="P:regulation of cell shape"/>
    <property type="evidence" value="ECO:0007669"/>
    <property type="project" value="UniProtKB-KW"/>
</dbReference>
<evidence type="ECO:0000256" key="14">
    <source>
        <dbReference type="SAM" id="MobiDB-lite"/>
    </source>
</evidence>
<accession>A0A3P1T510</accession>
<dbReference type="Gene3D" id="3.40.710.10">
    <property type="entry name" value="DD-peptidase/beta-lactamase superfamily"/>
    <property type="match status" value="1"/>
</dbReference>
<keyword evidence="4" id="KW-0645">Protease</keyword>
<dbReference type="Gene3D" id="1.10.3810.10">
    <property type="entry name" value="Biosynthetic peptidoglycan transglycosylase-like"/>
    <property type="match status" value="1"/>
</dbReference>
<dbReference type="InterPro" id="IPR050396">
    <property type="entry name" value="Glycosyltr_51/Transpeptidase"/>
</dbReference>
<dbReference type="GO" id="GO:0006508">
    <property type="term" value="P:proteolysis"/>
    <property type="evidence" value="ECO:0007669"/>
    <property type="project" value="UniProtKB-KW"/>
</dbReference>
<dbReference type="PANTHER" id="PTHR32282">
    <property type="entry name" value="BINDING PROTEIN TRANSPEPTIDASE, PUTATIVE-RELATED"/>
    <property type="match status" value="1"/>
</dbReference>
<keyword evidence="3" id="KW-0121">Carboxypeptidase</keyword>
<dbReference type="PANTHER" id="PTHR32282:SF34">
    <property type="entry name" value="PENICILLIN-BINDING PROTEIN 1A"/>
    <property type="match status" value="1"/>
</dbReference>
<evidence type="ECO:0000256" key="7">
    <source>
        <dbReference type="ARBA" id="ARBA00022801"/>
    </source>
</evidence>